<evidence type="ECO:0000256" key="5">
    <source>
        <dbReference type="ARBA" id="ARBA00042675"/>
    </source>
</evidence>
<evidence type="ECO:0000313" key="9">
    <source>
        <dbReference type="EMBL" id="GFO06391.1"/>
    </source>
</evidence>
<accession>A0AAV4AIF3</accession>
<evidence type="ECO:0000256" key="3">
    <source>
        <dbReference type="ARBA" id="ARBA00038790"/>
    </source>
</evidence>
<dbReference type="InterPro" id="IPR008146">
    <property type="entry name" value="Gln_synth_cat_dom"/>
</dbReference>
<feature type="domain" description="GS catalytic" evidence="8">
    <location>
        <begin position="1"/>
        <end position="144"/>
    </location>
</feature>
<evidence type="ECO:0000256" key="2">
    <source>
        <dbReference type="ARBA" id="ARBA00037583"/>
    </source>
</evidence>
<evidence type="ECO:0000259" key="8">
    <source>
        <dbReference type="PROSITE" id="PS51987"/>
    </source>
</evidence>
<dbReference type="GO" id="GO:0004356">
    <property type="term" value="F:glutamine synthetase activity"/>
    <property type="evidence" value="ECO:0007669"/>
    <property type="project" value="InterPro"/>
</dbReference>
<dbReference type="GO" id="GO:0016020">
    <property type="term" value="C:membrane"/>
    <property type="evidence" value="ECO:0007669"/>
    <property type="project" value="TreeGrafter"/>
</dbReference>
<proteinExistence type="inferred from homology"/>
<dbReference type="Gene3D" id="3.30.590.10">
    <property type="entry name" value="Glutamine synthetase/guanido kinase, catalytic domain"/>
    <property type="match status" value="1"/>
</dbReference>
<evidence type="ECO:0000256" key="1">
    <source>
        <dbReference type="ARBA" id="ARBA00009897"/>
    </source>
</evidence>
<dbReference type="SUPFAM" id="SSF55931">
    <property type="entry name" value="Glutamine synthetase/guanido kinase"/>
    <property type="match status" value="1"/>
</dbReference>
<evidence type="ECO:0000256" key="6">
    <source>
        <dbReference type="PROSITE-ProRule" id="PRU01331"/>
    </source>
</evidence>
<evidence type="ECO:0000313" key="10">
    <source>
        <dbReference type="Proteomes" id="UP000735302"/>
    </source>
</evidence>
<keyword evidence="10" id="KW-1185">Reference proteome</keyword>
<dbReference type="PANTHER" id="PTHR43407">
    <property type="entry name" value="GLUTAMINE SYNTHETASE"/>
    <property type="match status" value="1"/>
</dbReference>
<dbReference type="AlphaFoldDB" id="A0AAV4AIF3"/>
<evidence type="ECO:0000256" key="7">
    <source>
        <dbReference type="RuleBase" id="RU000384"/>
    </source>
</evidence>
<name>A0AAV4AIF3_9GAST</name>
<comment type="subunit">
    <text evidence="3">Dodecamer. Interacts with BFSP2 and VIM.</text>
</comment>
<sequence>MLLRRLGSEGAPRHANWALENRATAFRVRIEPAGNVYIENRLPSSACNPHLVLASTLAAGMDGVRRKLPLPQPLDESIKLPETLEKALEELEADTLLKEAISPKLVELFIDNKREFEIQEFQTLGELSDEEMLLKEKEYYYDHC</sequence>
<gene>
    <name evidence="9" type="ORF">PoB_003289600</name>
</gene>
<comment type="similarity">
    <text evidence="1 6 7">Belongs to the glutamine synthetase family.</text>
</comment>
<dbReference type="Pfam" id="PF00120">
    <property type="entry name" value="Gln-synt_C"/>
    <property type="match status" value="1"/>
</dbReference>
<comment type="function">
    <text evidence="2">May act as a component of the cytoskeleton or as a chaperone for the reorganization of intermediate filament proteins during terminal differentiation in the lens. Does not seem to have enzymatic activity.</text>
</comment>
<dbReference type="PROSITE" id="PS51987">
    <property type="entry name" value="GS_CATALYTIC"/>
    <property type="match status" value="1"/>
</dbReference>
<comment type="caution">
    <text evidence="9">The sequence shown here is derived from an EMBL/GenBank/DDBJ whole genome shotgun (WGS) entry which is preliminary data.</text>
</comment>
<dbReference type="EMBL" id="BLXT01003772">
    <property type="protein sequence ID" value="GFO06391.1"/>
    <property type="molecule type" value="Genomic_DNA"/>
</dbReference>
<dbReference type="PANTHER" id="PTHR43407:SF1">
    <property type="entry name" value="LENGSIN"/>
    <property type="match status" value="1"/>
</dbReference>
<reference evidence="9 10" key="1">
    <citation type="journal article" date="2021" name="Elife">
        <title>Chloroplast acquisition without the gene transfer in kleptoplastic sea slugs, Plakobranchus ocellatus.</title>
        <authorList>
            <person name="Maeda T."/>
            <person name="Takahashi S."/>
            <person name="Yoshida T."/>
            <person name="Shimamura S."/>
            <person name="Takaki Y."/>
            <person name="Nagai Y."/>
            <person name="Toyoda A."/>
            <person name="Suzuki Y."/>
            <person name="Arimoto A."/>
            <person name="Ishii H."/>
            <person name="Satoh N."/>
            <person name="Nishiyama T."/>
            <person name="Hasebe M."/>
            <person name="Maruyama T."/>
            <person name="Minagawa J."/>
            <person name="Obokata J."/>
            <person name="Shigenobu S."/>
        </authorList>
    </citation>
    <scope>NUCLEOTIDE SEQUENCE [LARGE SCALE GENOMIC DNA]</scope>
</reference>
<organism evidence="9 10">
    <name type="scientific">Plakobranchus ocellatus</name>
    <dbReference type="NCBI Taxonomy" id="259542"/>
    <lineage>
        <taxon>Eukaryota</taxon>
        <taxon>Metazoa</taxon>
        <taxon>Spiralia</taxon>
        <taxon>Lophotrochozoa</taxon>
        <taxon>Mollusca</taxon>
        <taxon>Gastropoda</taxon>
        <taxon>Heterobranchia</taxon>
        <taxon>Euthyneura</taxon>
        <taxon>Panpulmonata</taxon>
        <taxon>Sacoglossa</taxon>
        <taxon>Placobranchoidea</taxon>
        <taxon>Plakobranchidae</taxon>
        <taxon>Plakobranchus</taxon>
    </lineage>
</organism>
<dbReference type="InterPro" id="IPR014746">
    <property type="entry name" value="Gln_synth/guanido_kin_cat_dom"/>
</dbReference>
<evidence type="ECO:0000256" key="4">
    <source>
        <dbReference type="ARBA" id="ARBA00039404"/>
    </source>
</evidence>
<dbReference type="GO" id="GO:0005737">
    <property type="term" value="C:cytoplasm"/>
    <property type="evidence" value="ECO:0007669"/>
    <property type="project" value="TreeGrafter"/>
</dbReference>
<dbReference type="Proteomes" id="UP000735302">
    <property type="component" value="Unassembled WGS sequence"/>
</dbReference>
<protein>
    <recommendedName>
        <fullName evidence="4">Lengsin</fullName>
    </recommendedName>
    <alternativeName>
        <fullName evidence="5">Glutamate-ammonia ligase domain-containing protein 1</fullName>
    </alternativeName>
</protein>